<evidence type="ECO:0000313" key="2">
    <source>
        <dbReference type="EMBL" id="GKV16613.1"/>
    </source>
</evidence>
<keyword evidence="1" id="KW-0472">Membrane</keyword>
<keyword evidence="3" id="KW-1185">Reference proteome</keyword>
<dbReference type="AlphaFoldDB" id="A0AAV5JPS2"/>
<protein>
    <submittedName>
        <fullName evidence="2">Uncharacterized protein</fullName>
    </submittedName>
</protein>
<feature type="transmembrane region" description="Helical" evidence="1">
    <location>
        <begin position="26"/>
        <end position="47"/>
    </location>
</feature>
<reference evidence="2 3" key="1">
    <citation type="journal article" date="2021" name="Commun. Biol.">
        <title>The genome of Shorea leprosula (Dipterocarpaceae) highlights the ecological relevance of drought in aseasonal tropical rainforests.</title>
        <authorList>
            <person name="Ng K.K.S."/>
            <person name="Kobayashi M.J."/>
            <person name="Fawcett J.A."/>
            <person name="Hatakeyama M."/>
            <person name="Paape T."/>
            <person name="Ng C.H."/>
            <person name="Ang C.C."/>
            <person name="Tnah L.H."/>
            <person name="Lee C.T."/>
            <person name="Nishiyama T."/>
            <person name="Sese J."/>
            <person name="O'Brien M.J."/>
            <person name="Copetti D."/>
            <person name="Mohd Noor M.I."/>
            <person name="Ong R.C."/>
            <person name="Putra M."/>
            <person name="Sireger I.Z."/>
            <person name="Indrioko S."/>
            <person name="Kosugi Y."/>
            <person name="Izuno A."/>
            <person name="Isagi Y."/>
            <person name="Lee S.L."/>
            <person name="Shimizu K.K."/>
        </authorList>
    </citation>
    <scope>NUCLEOTIDE SEQUENCE [LARGE SCALE GENOMIC DNA]</scope>
    <source>
        <strain evidence="2">214</strain>
    </source>
</reference>
<gene>
    <name evidence="2" type="ORF">SLEP1_g27233</name>
</gene>
<evidence type="ECO:0000256" key="1">
    <source>
        <dbReference type="SAM" id="Phobius"/>
    </source>
</evidence>
<name>A0AAV5JPS2_9ROSI</name>
<comment type="caution">
    <text evidence="2">The sequence shown here is derived from an EMBL/GenBank/DDBJ whole genome shotgun (WGS) entry which is preliminary data.</text>
</comment>
<evidence type="ECO:0000313" key="3">
    <source>
        <dbReference type="Proteomes" id="UP001054252"/>
    </source>
</evidence>
<proteinExistence type="predicted"/>
<sequence>MNLSLLENGNNHSFFLSFFKSLPSFLPYRLSVFLIHSLFDSLMNIYFSFKE</sequence>
<accession>A0AAV5JPS2</accession>
<keyword evidence="1" id="KW-0812">Transmembrane</keyword>
<dbReference type="EMBL" id="BPVZ01000046">
    <property type="protein sequence ID" value="GKV16613.1"/>
    <property type="molecule type" value="Genomic_DNA"/>
</dbReference>
<organism evidence="2 3">
    <name type="scientific">Rubroshorea leprosula</name>
    <dbReference type="NCBI Taxonomy" id="152421"/>
    <lineage>
        <taxon>Eukaryota</taxon>
        <taxon>Viridiplantae</taxon>
        <taxon>Streptophyta</taxon>
        <taxon>Embryophyta</taxon>
        <taxon>Tracheophyta</taxon>
        <taxon>Spermatophyta</taxon>
        <taxon>Magnoliopsida</taxon>
        <taxon>eudicotyledons</taxon>
        <taxon>Gunneridae</taxon>
        <taxon>Pentapetalae</taxon>
        <taxon>rosids</taxon>
        <taxon>malvids</taxon>
        <taxon>Malvales</taxon>
        <taxon>Dipterocarpaceae</taxon>
        <taxon>Rubroshorea</taxon>
    </lineage>
</organism>
<keyword evidence="1" id="KW-1133">Transmembrane helix</keyword>
<dbReference type="Proteomes" id="UP001054252">
    <property type="component" value="Unassembled WGS sequence"/>
</dbReference>